<feature type="compositionally biased region" description="Basic and acidic residues" evidence="1">
    <location>
        <begin position="138"/>
        <end position="147"/>
    </location>
</feature>
<feature type="compositionally biased region" description="Basic and acidic residues" evidence="1">
    <location>
        <begin position="292"/>
        <end position="316"/>
    </location>
</feature>
<dbReference type="GeneID" id="34566741"/>
<feature type="region of interest" description="Disordered" evidence="1">
    <location>
        <begin position="123"/>
        <end position="147"/>
    </location>
</feature>
<reference evidence="2 3" key="1">
    <citation type="submission" date="2016-09" db="EMBL/GenBank/DDBJ databases">
        <authorList>
            <person name="Capua I."/>
            <person name="De Benedictis P."/>
            <person name="Joannis T."/>
            <person name="Lombin L.H."/>
            <person name="Cattoli G."/>
        </authorList>
    </citation>
    <scope>NUCLEOTIDE SEQUENCE [LARGE SCALE GENOMIC DNA]</scope>
    <source>
        <strain evidence="2 3">IMI 309357</strain>
    </source>
</reference>
<feature type="compositionally biased region" description="Basic and acidic residues" evidence="1">
    <location>
        <begin position="387"/>
        <end position="397"/>
    </location>
</feature>
<dbReference type="EMBL" id="MJBS01000202">
    <property type="protein sequence ID" value="OHE91096.1"/>
    <property type="molecule type" value="Genomic_DNA"/>
</dbReference>
<name>A0A1G4APQ6_9PEZI</name>
<dbReference type="AlphaFoldDB" id="A0A1G4APQ6"/>
<feature type="compositionally biased region" description="Polar residues" evidence="1">
    <location>
        <begin position="79"/>
        <end position="107"/>
    </location>
</feature>
<dbReference type="STRING" id="1209926.A0A1G4APQ6"/>
<dbReference type="OrthoDB" id="2537141at2759"/>
<feature type="region of interest" description="Disordered" evidence="1">
    <location>
        <begin position="1"/>
        <end position="109"/>
    </location>
</feature>
<keyword evidence="3" id="KW-1185">Reference proteome</keyword>
<sequence>MKRKDRLPTAVIHGPIQRSPTVRLRSNEVLVFSGSPPPRFEKRARYKTREDRYDSRKKPKEKRQRTREETTTRPENSPKKTTSSGREGPNNFQSEAILNNRLTNGRISSPKPVEELAYNSMISVEQPPSRKSSWQRQQRLEAKGRQRRESEFVGISAFLRRKETPTATHSDQGLGLHRARYEDRELSDRLPEKLLVCEDHFSRRSITRSDSISDGQRQHIHDETYVAPARHIRSSSRSTTYVTQNTSGNHQISLPGDILGRHHSSTPELMREALRETGVFDGARKGGNARVSSHDSRQRRQGLHLEEEEKHKTAKAFREQPRIILYSDKGVMTTHEPSLSPRVLENSTNLADAQDTFEPERKRRLRAGGSVDSTTQKATDEPSGGRIHNDSDTESRSKTTTLTTRAATAAQACLAPHPNELSTEMEVTPGNTQEVRKMILMTDEASMVMTEKDGIRVADGPEPERVATVEQHDKNAKEKLLVTIFMIIHTASITDFIARIEQEVLGIGSSGCEDKPFDEPGIQQHDDRLQLPFDMARGPYRPVSQDVLIDQSFTKADWRHPEDAFDPLAEQPSEIEFYGERPNYENDYRQQQKVTQLDQDEEDEKDEMRAFWRPNYFC</sequence>
<comment type="caution">
    <text evidence="2">The sequence shown here is derived from an EMBL/GenBank/DDBJ whole genome shotgun (WGS) entry which is preliminary data.</text>
</comment>
<feature type="region of interest" description="Disordered" evidence="1">
    <location>
        <begin position="328"/>
        <end position="403"/>
    </location>
</feature>
<evidence type="ECO:0000313" key="3">
    <source>
        <dbReference type="Proteomes" id="UP000176998"/>
    </source>
</evidence>
<dbReference type="Proteomes" id="UP000176998">
    <property type="component" value="Unassembled WGS sequence"/>
</dbReference>
<proteinExistence type="predicted"/>
<feature type="compositionally biased region" description="Basic and acidic residues" evidence="1">
    <location>
        <begin position="66"/>
        <end position="78"/>
    </location>
</feature>
<accession>A0A1G4APQ6</accession>
<feature type="region of interest" description="Disordered" evidence="1">
    <location>
        <begin position="581"/>
        <end position="608"/>
    </location>
</feature>
<protein>
    <submittedName>
        <fullName evidence="2">Uncharacterized protein</fullName>
    </submittedName>
</protein>
<dbReference type="RefSeq" id="XP_022468270.1">
    <property type="nucleotide sequence ID" value="XM_022625231.1"/>
</dbReference>
<feature type="compositionally biased region" description="Basic and acidic residues" evidence="1">
    <location>
        <begin position="581"/>
        <end position="590"/>
    </location>
</feature>
<feature type="compositionally biased region" description="Basic and acidic residues" evidence="1">
    <location>
        <begin position="39"/>
        <end position="56"/>
    </location>
</feature>
<evidence type="ECO:0000313" key="2">
    <source>
        <dbReference type="EMBL" id="OHE91096.1"/>
    </source>
</evidence>
<feature type="region of interest" description="Disordered" evidence="1">
    <location>
        <begin position="282"/>
        <end position="316"/>
    </location>
</feature>
<evidence type="ECO:0000256" key="1">
    <source>
        <dbReference type="SAM" id="MobiDB-lite"/>
    </source>
</evidence>
<gene>
    <name evidence="2" type="ORF">CORC01_13615</name>
</gene>
<organism evidence="2 3">
    <name type="scientific">Colletotrichum orchidophilum</name>
    <dbReference type="NCBI Taxonomy" id="1209926"/>
    <lineage>
        <taxon>Eukaryota</taxon>
        <taxon>Fungi</taxon>
        <taxon>Dikarya</taxon>
        <taxon>Ascomycota</taxon>
        <taxon>Pezizomycotina</taxon>
        <taxon>Sordariomycetes</taxon>
        <taxon>Hypocreomycetidae</taxon>
        <taxon>Glomerellales</taxon>
        <taxon>Glomerellaceae</taxon>
        <taxon>Colletotrichum</taxon>
    </lineage>
</organism>